<evidence type="ECO:0000313" key="2">
    <source>
        <dbReference type="EMBL" id="WXB76820.1"/>
    </source>
</evidence>
<feature type="domain" description="Type II methyltransferase M.TaqI-like" evidence="1">
    <location>
        <begin position="4"/>
        <end position="77"/>
    </location>
</feature>
<dbReference type="InterPro" id="IPR029063">
    <property type="entry name" value="SAM-dependent_MTases_sf"/>
</dbReference>
<reference evidence="2 3" key="1">
    <citation type="submission" date="2024-02" db="EMBL/GenBank/DDBJ databases">
        <title>Janibacter sp. nov., isolated from gut of marine sandworm.</title>
        <authorList>
            <person name="Kim B."/>
            <person name="Jun M.O."/>
            <person name="Shin N.-R."/>
        </authorList>
    </citation>
    <scope>NUCLEOTIDE SEQUENCE [LARGE SCALE GENOMIC DNA]</scope>
    <source>
        <strain evidence="2 3">A1S7</strain>
    </source>
</reference>
<keyword evidence="2" id="KW-0489">Methyltransferase</keyword>
<dbReference type="InterPro" id="IPR002052">
    <property type="entry name" value="DNA_methylase_N6_adenine_CS"/>
</dbReference>
<proteinExistence type="predicted"/>
<dbReference type="Gene3D" id="3.40.50.150">
    <property type="entry name" value="Vaccinia Virus protein VP39"/>
    <property type="match status" value="1"/>
</dbReference>
<gene>
    <name evidence="2" type="ORF">V1351_01810</name>
</gene>
<keyword evidence="2" id="KW-0808">Transferase</keyword>
<dbReference type="GO" id="GO:0008168">
    <property type="term" value="F:methyltransferase activity"/>
    <property type="evidence" value="ECO:0007669"/>
    <property type="project" value="UniProtKB-KW"/>
</dbReference>
<dbReference type="GO" id="GO:0032259">
    <property type="term" value="P:methylation"/>
    <property type="evidence" value="ECO:0007669"/>
    <property type="project" value="UniProtKB-KW"/>
</dbReference>
<dbReference type="PROSITE" id="PS00092">
    <property type="entry name" value="N6_MTASE"/>
    <property type="match status" value="1"/>
</dbReference>
<sequence length="349" mass="38553">MMGKKFDVVIGNPPYQSEAVREGGRSEPLYHLFLDAAYEVGQQAVIITPARFLSNAGQTPKAWNSKMLADKHLRVAYFEPDSGKLFPEITDTIKGGIVVTHRDSERILGPIGTFARHTALGGVLHKVDRASVASLMTVVSAKGAFRYTNKMFEDYPDASEMIPNGSSNMVVGFNTLPSIWHTDRPNDGHVYAVVHGLDSTRRTSRYIRRDYITGPDSFDKWKVAIAKVNGTGSTTDFFGLPLTNPFVLNPGVGVTLTFMTIGAFDSEMEANACLKYLKTKFARAMLGVLKVTQDNARGTWKHVPLQDFTSSSDIAWAKSIPEIDQQLYAKYGLDADEISFIEEEVKPMA</sequence>
<keyword evidence="3" id="KW-1185">Reference proteome</keyword>
<dbReference type="EMBL" id="CP144913">
    <property type="protein sequence ID" value="WXB76820.1"/>
    <property type="molecule type" value="Genomic_DNA"/>
</dbReference>
<organism evidence="2 3">
    <name type="scientific">Janibacter alittae</name>
    <dbReference type="NCBI Taxonomy" id="3115209"/>
    <lineage>
        <taxon>Bacteria</taxon>
        <taxon>Bacillati</taxon>
        <taxon>Actinomycetota</taxon>
        <taxon>Actinomycetes</taxon>
        <taxon>Micrococcales</taxon>
        <taxon>Intrasporangiaceae</taxon>
        <taxon>Janibacter</taxon>
    </lineage>
</organism>
<dbReference type="Pfam" id="PF07669">
    <property type="entry name" value="Eco57I"/>
    <property type="match status" value="1"/>
</dbReference>
<dbReference type="Proteomes" id="UP001382727">
    <property type="component" value="Chromosome"/>
</dbReference>
<evidence type="ECO:0000259" key="1">
    <source>
        <dbReference type="Pfam" id="PF07669"/>
    </source>
</evidence>
<dbReference type="RefSeq" id="WP_338750164.1">
    <property type="nucleotide sequence ID" value="NZ_CP144913.1"/>
</dbReference>
<accession>A0ABZ2MIQ7</accession>
<dbReference type="InterPro" id="IPR011639">
    <property type="entry name" value="MethylTrfase_TaqI-like_dom"/>
</dbReference>
<protein>
    <submittedName>
        <fullName evidence="2">Eco57I restriction-modification methylase domain-containing protein</fullName>
    </submittedName>
</protein>
<dbReference type="SUPFAM" id="SSF53335">
    <property type="entry name" value="S-adenosyl-L-methionine-dependent methyltransferases"/>
    <property type="match status" value="1"/>
</dbReference>
<name>A0ABZ2MIQ7_9MICO</name>
<evidence type="ECO:0000313" key="3">
    <source>
        <dbReference type="Proteomes" id="UP001382727"/>
    </source>
</evidence>